<reference evidence="17 18" key="1">
    <citation type="submission" date="2024-01" db="EMBL/GenBank/DDBJ databases">
        <title>Maribacter spp. originated from different algae showed divergent polysaccharides utilization ability.</title>
        <authorList>
            <person name="Wang H."/>
            <person name="Wu Y."/>
        </authorList>
    </citation>
    <scope>NUCLEOTIDE SEQUENCE [LARGE SCALE GENOMIC DNA]</scope>
    <source>
        <strain evidence="17 18">KPT27_14</strain>
    </source>
</reference>
<keyword evidence="9 13" id="KW-0798">TonB box</keyword>
<keyword evidence="17" id="KW-0675">Receptor</keyword>
<keyword evidence="2 12" id="KW-0813">Transport</keyword>
<dbReference type="PANTHER" id="PTHR32552">
    <property type="entry name" value="FERRICHROME IRON RECEPTOR-RELATED"/>
    <property type="match status" value="1"/>
</dbReference>
<feature type="signal peptide" evidence="14">
    <location>
        <begin position="1"/>
        <end position="21"/>
    </location>
</feature>
<comment type="similarity">
    <text evidence="12 13">Belongs to the TonB-dependent receptor family.</text>
</comment>
<organism evidence="17 18">
    <name type="scientific">Maribacter flavus</name>
    <dbReference type="NCBI Taxonomy" id="1658664"/>
    <lineage>
        <taxon>Bacteria</taxon>
        <taxon>Pseudomonadati</taxon>
        <taxon>Bacteroidota</taxon>
        <taxon>Flavobacteriia</taxon>
        <taxon>Flavobacteriales</taxon>
        <taxon>Flavobacteriaceae</taxon>
        <taxon>Maribacter</taxon>
    </lineage>
</organism>
<evidence type="ECO:0000256" key="14">
    <source>
        <dbReference type="SAM" id="SignalP"/>
    </source>
</evidence>
<dbReference type="InterPro" id="IPR039426">
    <property type="entry name" value="TonB-dep_rcpt-like"/>
</dbReference>
<keyword evidence="11 12" id="KW-0998">Cell outer membrane</keyword>
<evidence type="ECO:0000256" key="13">
    <source>
        <dbReference type="RuleBase" id="RU003357"/>
    </source>
</evidence>
<evidence type="ECO:0000256" key="10">
    <source>
        <dbReference type="ARBA" id="ARBA00023136"/>
    </source>
</evidence>
<protein>
    <submittedName>
        <fullName evidence="17">TonB-dependent receptor</fullName>
    </submittedName>
</protein>
<evidence type="ECO:0000313" key="17">
    <source>
        <dbReference type="EMBL" id="MEE1971591.1"/>
    </source>
</evidence>
<proteinExistence type="inferred from homology"/>
<dbReference type="Gene3D" id="2.170.130.10">
    <property type="entry name" value="TonB-dependent receptor, plug domain"/>
    <property type="match status" value="1"/>
</dbReference>
<dbReference type="SUPFAM" id="SSF56935">
    <property type="entry name" value="Porins"/>
    <property type="match status" value="1"/>
</dbReference>
<keyword evidence="4" id="KW-0410">Iron transport</keyword>
<keyword evidence="5 12" id="KW-0812">Transmembrane</keyword>
<dbReference type="EMBL" id="JAZDDF010000001">
    <property type="protein sequence ID" value="MEE1971591.1"/>
    <property type="molecule type" value="Genomic_DNA"/>
</dbReference>
<dbReference type="InterPro" id="IPR000531">
    <property type="entry name" value="Beta-barrel_TonB"/>
</dbReference>
<keyword evidence="10 12" id="KW-0472">Membrane</keyword>
<dbReference type="RefSeq" id="WP_272636058.1">
    <property type="nucleotide sequence ID" value="NZ_JAZDDF010000001.1"/>
</dbReference>
<evidence type="ECO:0000256" key="7">
    <source>
        <dbReference type="ARBA" id="ARBA00023004"/>
    </source>
</evidence>
<keyword evidence="6 14" id="KW-0732">Signal</keyword>
<comment type="caution">
    <text evidence="17">The sequence shown here is derived from an EMBL/GenBank/DDBJ whole genome shotgun (WGS) entry which is preliminary data.</text>
</comment>
<dbReference type="Pfam" id="PF00593">
    <property type="entry name" value="TonB_dep_Rec_b-barrel"/>
    <property type="match status" value="1"/>
</dbReference>
<evidence type="ECO:0000256" key="6">
    <source>
        <dbReference type="ARBA" id="ARBA00022729"/>
    </source>
</evidence>
<evidence type="ECO:0000256" key="1">
    <source>
        <dbReference type="ARBA" id="ARBA00004571"/>
    </source>
</evidence>
<name>A0ABU7IFJ8_9FLAO</name>
<dbReference type="InterPro" id="IPR036942">
    <property type="entry name" value="Beta-barrel_TonB_sf"/>
</dbReference>
<sequence length="696" mass="78472">MRRLMKYLPFLVLLTTLFAKAQDPINKDSITQLEEVILIDALKNNKVMGITPSEVISAKTFQNYSPVDIVSSMNQIPGVYVLSGALNTNRITIRGIGARTLFGTNKLRLYYNEIPVTNGTGSSTIEAYDLENLGQIEVVKGPKGTEFGTNLGGAIILTPKEALGRSTNFSNNFTLGSFNLLKNNLAFNHFDGKLRLNLQYGHLETDGYRENNNFERDGFLLNTSYQLNPKNKLSLLVNHIDYTAQIPSSLGITAFNEDPTQATFTWRTSRGYETNNQTLLGVSLNHEFSARFNNTTSFFYSYLDKTEARPFGILEEITNGFGFRTLFSGDLTLFEKNADFSFGAELYKDEYDWDEFENLYQENDGNGSLKGAQFARNKEFRGQWNVFTSLQYPFTNAFSAQLGLNLNKTAFDLQDRFNVGNANNSGSRDFDPILLPSLTLNYSLGTNQELYANISRGFTNPSLERTLTPEGIINPDIKQETGTNYEIGTNLLFDQNRLRINLTLYQMDINNLLIREQVGDDQFIEKNAGSSKHQGVELGVDYSLFSSTSVVQINPFVNYNLNHHRFTDFVDGGIDYSRNELTGVPKHRLTMGLQNRFFTHFYLNLIYQHVGSIPLTDANDVYSDAFNLVNFRAGYRKKLTPKFTLGVDFGVNNAFDVLYARSVLINTQGFGGAEPRYYYPGDGRNYYGALNVAYAL</sequence>
<dbReference type="InterPro" id="IPR012910">
    <property type="entry name" value="Plug_dom"/>
</dbReference>
<evidence type="ECO:0000256" key="4">
    <source>
        <dbReference type="ARBA" id="ARBA00022496"/>
    </source>
</evidence>
<evidence type="ECO:0000256" key="9">
    <source>
        <dbReference type="ARBA" id="ARBA00023077"/>
    </source>
</evidence>
<dbReference type="PROSITE" id="PS52016">
    <property type="entry name" value="TONB_DEPENDENT_REC_3"/>
    <property type="match status" value="1"/>
</dbReference>
<keyword evidence="7" id="KW-0408">Iron</keyword>
<accession>A0ABU7IFJ8</accession>
<evidence type="ECO:0000256" key="12">
    <source>
        <dbReference type="PROSITE-ProRule" id="PRU01360"/>
    </source>
</evidence>
<evidence type="ECO:0000259" key="15">
    <source>
        <dbReference type="Pfam" id="PF00593"/>
    </source>
</evidence>
<evidence type="ECO:0000256" key="2">
    <source>
        <dbReference type="ARBA" id="ARBA00022448"/>
    </source>
</evidence>
<evidence type="ECO:0000313" key="18">
    <source>
        <dbReference type="Proteomes" id="UP001343698"/>
    </source>
</evidence>
<keyword evidence="8" id="KW-0406">Ion transport</keyword>
<keyword evidence="18" id="KW-1185">Reference proteome</keyword>
<dbReference type="Pfam" id="PF07715">
    <property type="entry name" value="Plug"/>
    <property type="match status" value="1"/>
</dbReference>
<dbReference type="Proteomes" id="UP001343698">
    <property type="component" value="Unassembled WGS sequence"/>
</dbReference>
<feature type="chain" id="PRO_5045922674" evidence="14">
    <location>
        <begin position="22"/>
        <end position="696"/>
    </location>
</feature>
<dbReference type="PANTHER" id="PTHR32552:SF68">
    <property type="entry name" value="FERRICHROME OUTER MEMBRANE TRANSPORTER_PHAGE RECEPTOR"/>
    <property type="match status" value="1"/>
</dbReference>
<evidence type="ECO:0000256" key="8">
    <source>
        <dbReference type="ARBA" id="ARBA00023065"/>
    </source>
</evidence>
<gene>
    <name evidence="17" type="ORF">V1H85_03990</name>
</gene>
<feature type="domain" description="TonB-dependent receptor-like beta-barrel" evidence="15">
    <location>
        <begin position="227"/>
        <end position="653"/>
    </location>
</feature>
<dbReference type="InterPro" id="IPR037066">
    <property type="entry name" value="Plug_dom_sf"/>
</dbReference>
<keyword evidence="3 12" id="KW-1134">Transmembrane beta strand</keyword>
<evidence type="ECO:0000256" key="3">
    <source>
        <dbReference type="ARBA" id="ARBA00022452"/>
    </source>
</evidence>
<evidence type="ECO:0000256" key="11">
    <source>
        <dbReference type="ARBA" id="ARBA00023237"/>
    </source>
</evidence>
<feature type="domain" description="TonB-dependent receptor plug" evidence="16">
    <location>
        <begin position="52"/>
        <end position="153"/>
    </location>
</feature>
<evidence type="ECO:0000256" key="5">
    <source>
        <dbReference type="ARBA" id="ARBA00022692"/>
    </source>
</evidence>
<dbReference type="Gene3D" id="2.40.170.20">
    <property type="entry name" value="TonB-dependent receptor, beta-barrel domain"/>
    <property type="match status" value="1"/>
</dbReference>
<comment type="subcellular location">
    <subcellularLocation>
        <location evidence="1 12">Cell outer membrane</location>
        <topology evidence="1 12">Multi-pass membrane protein</topology>
    </subcellularLocation>
</comment>
<evidence type="ECO:0000259" key="16">
    <source>
        <dbReference type="Pfam" id="PF07715"/>
    </source>
</evidence>